<feature type="region of interest" description="Disordered" evidence="1">
    <location>
        <begin position="1"/>
        <end position="23"/>
    </location>
</feature>
<organism evidence="2 3">
    <name type="scientific">Fusarium zealandicum</name>
    <dbReference type="NCBI Taxonomy" id="1053134"/>
    <lineage>
        <taxon>Eukaryota</taxon>
        <taxon>Fungi</taxon>
        <taxon>Dikarya</taxon>
        <taxon>Ascomycota</taxon>
        <taxon>Pezizomycotina</taxon>
        <taxon>Sordariomycetes</taxon>
        <taxon>Hypocreomycetidae</taxon>
        <taxon>Hypocreales</taxon>
        <taxon>Nectriaceae</taxon>
        <taxon>Fusarium</taxon>
        <taxon>Fusarium staphyleae species complex</taxon>
    </lineage>
</organism>
<protein>
    <submittedName>
        <fullName evidence="2">Uncharacterized protein</fullName>
    </submittedName>
</protein>
<evidence type="ECO:0000256" key="1">
    <source>
        <dbReference type="SAM" id="MobiDB-lite"/>
    </source>
</evidence>
<dbReference type="Gene3D" id="3.40.50.970">
    <property type="match status" value="1"/>
</dbReference>
<reference evidence="2" key="2">
    <citation type="submission" date="2020-05" db="EMBL/GenBank/DDBJ databases">
        <authorList>
            <person name="Kim H.-S."/>
            <person name="Proctor R.H."/>
            <person name="Brown D.W."/>
        </authorList>
    </citation>
    <scope>NUCLEOTIDE SEQUENCE</scope>
    <source>
        <strain evidence="2">NRRL 22465</strain>
    </source>
</reference>
<gene>
    <name evidence="2" type="ORF">FZEAL_4944</name>
</gene>
<reference evidence="2" key="1">
    <citation type="journal article" date="2020" name="BMC Genomics">
        <title>Correction to: Identification and distribution of gene clusters required for synthesis of sphingolipid metabolism inhibitors in diverse species of the filamentous fungus Fusarium.</title>
        <authorList>
            <person name="Kim H.S."/>
            <person name="Lohmar J.M."/>
            <person name="Busman M."/>
            <person name="Brown D.W."/>
            <person name="Naumann T.A."/>
            <person name="Divon H.H."/>
            <person name="Lysoe E."/>
            <person name="Uhlig S."/>
            <person name="Proctor R.H."/>
        </authorList>
    </citation>
    <scope>NUCLEOTIDE SEQUENCE</scope>
    <source>
        <strain evidence="2">NRRL 22465</strain>
    </source>
</reference>
<keyword evidence="3" id="KW-1185">Reference proteome</keyword>
<proteinExistence type="predicted"/>
<sequence>MLRHVKPSSIPLGRTGVQAPPENPGFHCRGMVIDRLHAQELSTISSRVSEENINVIAILTNKSGHTIKRVHHRRNTDYNDISQRNALGLFGSDEDDSSRRYYAARTSRELGTALVSEQLRHNDGAKMIKATVASFGLRA</sequence>
<evidence type="ECO:0000313" key="2">
    <source>
        <dbReference type="EMBL" id="KAF4978724.1"/>
    </source>
</evidence>
<evidence type="ECO:0000313" key="3">
    <source>
        <dbReference type="Proteomes" id="UP000635477"/>
    </source>
</evidence>
<comment type="caution">
    <text evidence="2">The sequence shown here is derived from an EMBL/GenBank/DDBJ whole genome shotgun (WGS) entry which is preliminary data.</text>
</comment>
<accession>A0A8H4XKX9</accession>
<name>A0A8H4XKX9_9HYPO</name>
<dbReference type="AlphaFoldDB" id="A0A8H4XKX9"/>
<dbReference type="EMBL" id="JABEYC010000347">
    <property type="protein sequence ID" value="KAF4978724.1"/>
    <property type="molecule type" value="Genomic_DNA"/>
</dbReference>
<dbReference type="Proteomes" id="UP000635477">
    <property type="component" value="Unassembled WGS sequence"/>
</dbReference>